<dbReference type="EMBL" id="AP014854">
    <property type="protein sequence ID" value="BAR99228.1"/>
    <property type="molecule type" value="Genomic_DNA"/>
</dbReference>
<dbReference type="SUPFAM" id="SSF56925">
    <property type="entry name" value="OMPA-like"/>
    <property type="match status" value="1"/>
</dbReference>
<feature type="domain" description="Outer membrane protein beta-barrel" evidence="3">
    <location>
        <begin position="11"/>
        <end position="230"/>
    </location>
</feature>
<dbReference type="RefSeq" id="WP_055038333.1">
    <property type="nucleotide sequence ID" value="NZ_AP014854.2"/>
</dbReference>
<evidence type="ECO:0000313" key="4">
    <source>
        <dbReference type="EMBL" id="BAR99228.1"/>
    </source>
</evidence>
<dbReference type="Gene3D" id="2.40.160.20">
    <property type="match status" value="1"/>
</dbReference>
<dbReference type="Pfam" id="PF13505">
    <property type="entry name" value="OMP_b-brl"/>
    <property type="match status" value="1"/>
</dbReference>
<dbReference type="InterPro" id="IPR027385">
    <property type="entry name" value="Beta-barrel_OMP"/>
</dbReference>
<name>A0A0H5BPG1_BLAVI</name>
<keyword evidence="6" id="KW-1185">Reference proteome</keyword>
<dbReference type="Proteomes" id="UP000065734">
    <property type="component" value="Chromosome I"/>
</dbReference>
<accession>A0A0H5BPG1</accession>
<feature type="chain" id="PRO_5014229211" evidence="2">
    <location>
        <begin position="24"/>
        <end position="235"/>
    </location>
</feature>
<gene>
    <name evidence="4" type="ORF">BV133_1635</name>
    <name evidence="5" type="ORF">BVIRIDIS_24860</name>
</gene>
<sequence>MKPATLFALVLAIGVAAVSEAPAADVGIARPAPPPMLEEYGSGWYLRGDVGWTGYTNVSADYVIGGLASAHDSSAKLEDTWSIGAGYGYNFDWFRADVTADYRANAQFTGIMGELFGELTTWSTLLNGYFDLGTWSGITPYVGAGIGAAYHETRKWHDLYGDPVFAGGSNWELAWAVMAGLAIQFTPKASLDVGYRYVDLGKAESGLDADFNAIKVKTDNISAHEVRVGIRYTID</sequence>
<reference evidence="6" key="3">
    <citation type="journal article" date="2016" name="Genome Announc.">
        <title>Revised genome sequence of the purple photosynthetic bacterium Blastochloris viridis.</title>
        <authorList>
            <person name="Liu L.N."/>
            <person name="Faulkner M."/>
            <person name="Liu X."/>
            <person name="Huang F."/>
            <person name="Darby A.C."/>
            <person name="Hall N."/>
        </authorList>
    </citation>
    <scope>NUCLEOTIDE SEQUENCE [LARGE SCALE GENOMIC DNA]</scope>
    <source>
        <strain evidence="6">ATCC 19567 / DSM 133 / F</strain>
    </source>
</reference>
<feature type="signal peptide" evidence="2">
    <location>
        <begin position="1"/>
        <end position="23"/>
    </location>
</feature>
<dbReference type="STRING" id="1079.BVIR_3042"/>
<dbReference type="KEGG" id="bvr:BVIR_3042"/>
<dbReference type="InterPro" id="IPR011250">
    <property type="entry name" value="OMP/PagP_B-barrel"/>
</dbReference>
<evidence type="ECO:0000256" key="1">
    <source>
        <dbReference type="ARBA" id="ARBA00022729"/>
    </source>
</evidence>
<evidence type="ECO:0000259" key="3">
    <source>
        <dbReference type="Pfam" id="PF13505"/>
    </source>
</evidence>
<reference evidence="5" key="2">
    <citation type="submission" date="2015-11" db="EMBL/GenBank/DDBJ databases">
        <authorList>
            <person name="Zhang Y."/>
            <person name="Guo Z."/>
        </authorList>
    </citation>
    <scope>NUCLEOTIDE SEQUENCE</scope>
    <source>
        <strain evidence="5">1</strain>
    </source>
</reference>
<organism evidence="5 6">
    <name type="scientific">Blastochloris viridis</name>
    <name type="common">Rhodopseudomonas viridis</name>
    <dbReference type="NCBI Taxonomy" id="1079"/>
    <lineage>
        <taxon>Bacteria</taxon>
        <taxon>Pseudomonadati</taxon>
        <taxon>Pseudomonadota</taxon>
        <taxon>Alphaproteobacteria</taxon>
        <taxon>Hyphomicrobiales</taxon>
        <taxon>Blastochloridaceae</taxon>
        <taxon>Blastochloris</taxon>
    </lineage>
</organism>
<protein>
    <submittedName>
        <fullName evidence="5">Opacity protein antigens</fullName>
    </submittedName>
    <submittedName>
        <fullName evidence="4">Outer surface protein</fullName>
    </submittedName>
</protein>
<evidence type="ECO:0000256" key="2">
    <source>
        <dbReference type="SAM" id="SignalP"/>
    </source>
</evidence>
<evidence type="ECO:0000313" key="5">
    <source>
        <dbReference type="EMBL" id="CUU43465.1"/>
    </source>
</evidence>
<dbReference type="AlphaFoldDB" id="A0A0H5BPG1"/>
<proteinExistence type="predicted"/>
<evidence type="ECO:0000313" key="6">
    <source>
        <dbReference type="Proteomes" id="UP000065734"/>
    </source>
</evidence>
<keyword evidence="1 2" id="KW-0732">Signal</keyword>
<dbReference type="EMBL" id="LN907867">
    <property type="protein sequence ID" value="CUU43465.1"/>
    <property type="molecule type" value="Genomic_DNA"/>
</dbReference>
<reference evidence="4" key="1">
    <citation type="journal article" date="2015" name="Genome Announc.">
        <title>Complete Genome Sequence of the Bacteriochlorophyll b-Producing Photosynthetic Bacterium Blastochloris viridis.</title>
        <authorList>
            <person name="Tsukatani Y."/>
            <person name="Hirose Y."/>
            <person name="Harada J."/>
            <person name="Misawa N."/>
            <person name="Mori K."/>
            <person name="Inoue K."/>
            <person name="Tamiaki H."/>
        </authorList>
    </citation>
    <scope>NUCLEOTIDE SEQUENCE [LARGE SCALE GENOMIC DNA]</scope>
    <source>
        <strain evidence="4">DSM 133</strain>
    </source>
</reference>